<dbReference type="AlphaFoldDB" id="A0A285E6I0"/>
<dbReference type="EMBL" id="OBDO01000001">
    <property type="protein sequence ID" value="SNX94473.1"/>
    <property type="molecule type" value="Genomic_DNA"/>
</dbReference>
<dbReference type="Proteomes" id="UP000219514">
    <property type="component" value="Unassembled WGS sequence"/>
</dbReference>
<keyword evidence="3" id="KW-1185">Reference proteome</keyword>
<protein>
    <submittedName>
        <fullName evidence="2">Predicted nuclease (RNAse H fold)</fullName>
    </submittedName>
</protein>
<gene>
    <name evidence="2" type="ORF">SAMN06893097_101267</name>
</gene>
<accession>A0A285E6I0</accession>
<dbReference type="InterPro" id="IPR007362">
    <property type="entry name" value="DUF429"/>
</dbReference>
<dbReference type="Pfam" id="PF04250">
    <property type="entry name" value="DUF429"/>
    <property type="match status" value="1"/>
</dbReference>
<dbReference type="RefSeq" id="WP_097203689.1">
    <property type="nucleotide sequence ID" value="NZ_JACHXB010000001.1"/>
</dbReference>
<feature type="compositionally biased region" description="Gly residues" evidence="1">
    <location>
        <begin position="147"/>
        <end position="163"/>
    </location>
</feature>
<reference evidence="2 3" key="1">
    <citation type="submission" date="2017-09" db="EMBL/GenBank/DDBJ databases">
        <authorList>
            <person name="Ehlers B."/>
            <person name="Leendertz F.H."/>
        </authorList>
    </citation>
    <scope>NUCLEOTIDE SEQUENCE [LARGE SCALE GENOMIC DNA]</scope>
    <source>
        <strain evidence="2 3">DSM 46844</strain>
    </source>
</reference>
<evidence type="ECO:0000313" key="3">
    <source>
        <dbReference type="Proteomes" id="UP000219514"/>
    </source>
</evidence>
<evidence type="ECO:0000313" key="2">
    <source>
        <dbReference type="EMBL" id="SNX94473.1"/>
    </source>
</evidence>
<dbReference type="OrthoDB" id="9811476at2"/>
<sequence>MAVLGVDGWRGQWVGARLEGRTVTLSVLPDAATVLAVPDVEVVGIDMPIGLSDDGARACDVAARDALRGRGAAGSVFPAPVRAVLAARDYAHARELSRAATAGARAPSAQTWQLVAAIRDLDDALGEPPDPRVVEVHPELAFRALADGGGDGAGDGGGDGRGGTAVRDAKGTARGTVQRVRALCHVMDVEDALTGAPVGVPLTDALDACAAAWSAARLATGSAACVGDGALDARGRPMRICW</sequence>
<evidence type="ECO:0000256" key="1">
    <source>
        <dbReference type="SAM" id="MobiDB-lite"/>
    </source>
</evidence>
<proteinExistence type="predicted"/>
<feature type="region of interest" description="Disordered" evidence="1">
    <location>
        <begin position="147"/>
        <end position="170"/>
    </location>
</feature>
<organism evidence="2 3">
    <name type="scientific">Geodermatophilus sabuli</name>
    <dbReference type="NCBI Taxonomy" id="1564158"/>
    <lineage>
        <taxon>Bacteria</taxon>
        <taxon>Bacillati</taxon>
        <taxon>Actinomycetota</taxon>
        <taxon>Actinomycetes</taxon>
        <taxon>Geodermatophilales</taxon>
        <taxon>Geodermatophilaceae</taxon>
        <taxon>Geodermatophilus</taxon>
    </lineage>
</organism>
<name>A0A285E6I0_9ACTN</name>